<proteinExistence type="predicted"/>
<accession>A0A352IQH5</accession>
<dbReference type="Proteomes" id="UP000263489">
    <property type="component" value="Unassembled WGS sequence"/>
</dbReference>
<evidence type="ECO:0000313" key="2">
    <source>
        <dbReference type="EMBL" id="HBC33708.1"/>
    </source>
</evidence>
<feature type="non-terminal residue" evidence="2">
    <location>
        <position position="1"/>
    </location>
</feature>
<comment type="caution">
    <text evidence="2">The sequence shown here is derived from an EMBL/GenBank/DDBJ whole genome shotgun (WGS) entry which is preliminary data.</text>
</comment>
<sequence>AGLFLASAGERTERGLFKIVLCVGRVSLRVATYVRFGDERRIDGLIFALVAAVRALGARARNLQSGLIHHSLAISAVAIAVTLAVLLFASSTSF</sequence>
<reference evidence="2 3" key="1">
    <citation type="journal article" date="2018" name="Nat. Biotechnol.">
        <title>A standardized bacterial taxonomy based on genome phylogeny substantially revises the tree of life.</title>
        <authorList>
            <person name="Parks D.H."/>
            <person name="Chuvochina M."/>
            <person name="Waite D.W."/>
            <person name="Rinke C."/>
            <person name="Skarshewski A."/>
            <person name="Chaumeil P.A."/>
            <person name="Hugenholtz P."/>
        </authorList>
    </citation>
    <scope>NUCLEOTIDE SEQUENCE [LARGE SCALE GENOMIC DNA]</scope>
    <source>
        <strain evidence="2">UBA9380</strain>
    </source>
</reference>
<dbReference type="Gene3D" id="1.20.5.2700">
    <property type="match status" value="1"/>
</dbReference>
<protein>
    <submittedName>
        <fullName evidence="2">NADH-quinone oxidoreductase subunit L</fullName>
    </submittedName>
</protein>
<evidence type="ECO:0000313" key="3">
    <source>
        <dbReference type="Proteomes" id="UP000263489"/>
    </source>
</evidence>
<organism evidence="2 3">
    <name type="scientific">Marinobacter adhaerens</name>
    <dbReference type="NCBI Taxonomy" id="1033846"/>
    <lineage>
        <taxon>Bacteria</taxon>
        <taxon>Pseudomonadati</taxon>
        <taxon>Pseudomonadota</taxon>
        <taxon>Gammaproteobacteria</taxon>
        <taxon>Pseudomonadales</taxon>
        <taxon>Marinobacteraceae</taxon>
        <taxon>Marinobacter</taxon>
    </lineage>
</organism>
<dbReference type="EMBL" id="DNNA01000079">
    <property type="protein sequence ID" value="HBC33708.1"/>
    <property type="molecule type" value="Genomic_DNA"/>
</dbReference>
<feature type="transmembrane region" description="Helical" evidence="1">
    <location>
        <begin position="67"/>
        <end position="89"/>
    </location>
</feature>
<evidence type="ECO:0000256" key="1">
    <source>
        <dbReference type="SAM" id="Phobius"/>
    </source>
</evidence>
<keyword evidence="1" id="KW-0812">Transmembrane</keyword>
<keyword evidence="1" id="KW-1133">Transmembrane helix</keyword>
<keyword evidence="1" id="KW-0472">Membrane</keyword>
<gene>
    <name evidence="2" type="ORF">DC045_05150</name>
</gene>
<dbReference type="AlphaFoldDB" id="A0A352IQH5"/>
<name>A0A352IQH5_9GAMM</name>